<dbReference type="OrthoDB" id="4585232at2759"/>
<protein>
    <recommendedName>
        <fullName evidence="5">Lysine-specific metallo-endopeptidase domain-containing protein</fullName>
    </recommendedName>
</protein>
<accession>A0A6A6J047</accession>
<dbReference type="GeneID" id="54585123"/>
<dbReference type="Gene3D" id="3.40.390.10">
    <property type="entry name" value="Collagenase (Catalytic Domain)"/>
    <property type="match status" value="1"/>
</dbReference>
<reference evidence="3" key="1">
    <citation type="journal article" date="2020" name="Stud. Mycol.">
        <title>101 Dothideomycetes genomes: a test case for predicting lifestyles and emergence of pathogens.</title>
        <authorList>
            <person name="Haridas S."/>
            <person name="Albert R."/>
            <person name="Binder M."/>
            <person name="Bloem J."/>
            <person name="Labutti K."/>
            <person name="Salamov A."/>
            <person name="Andreopoulos B."/>
            <person name="Baker S."/>
            <person name="Barry K."/>
            <person name="Bills G."/>
            <person name="Bluhm B."/>
            <person name="Cannon C."/>
            <person name="Castanera R."/>
            <person name="Culley D."/>
            <person name="Daum C."/>
            <person name="Ezra D."/>
            <person name="Gonzalez J."/>
            <person name="Henrissat B."/>
            <person name="Kuo A."/>
            <person name="Liang C."/>
            <person name="Lipzen A."/>
            <person name="Lutzoni F."/>
            <person name="Magnuson J."/>
            <person name="Mondo S."/>
            <person name="Nolan M."/>
            <person name="Ohm R."/>
            <person name="Pangilinan J."/>
            <person name="Park H.-J."/>
            <person name="Ramirez L."/>
            <person name="Alfaro M."/>
            <person name="Sun H."/>
            <person name="Tritt A."/>
            <person name="Yoshinaga Y."/>
            <person name="Zwiers L.-H."/>
            <person name="Turgeon B."/>
            <person name="Goodwin S."/>
            <person name="Spatafora J."/>
            <person name="Crous P."/>
            <person name="Grigoriev I."/>
        </authorList>
    </citation>
    <scope>NUCLEOTIDE SEQUENCE</scope>
    <source>
        <strain evidence="3">CBS 122368</strain>
    </source>
</reference>
<dbReference type="EMBL" id="ML987189">
    <property type="protein sequence ID" value="KAF2256201.1"/>
    <property type="molecule type" value="Genomic_DNA"/>
</dbReference>
<feature type="signal peptide" evidence="2">
    <location>
        <begin position="1"/>
        <end position="19"/>
    </location>
</feature>
<dbReference type="AlphaFoldDB" id="A0A6A6J047"/>
<evidence type="ECO:0000256" key="2">
    <source>
        <dbReference type="SAM" id="SignalP"/>
    </source>
</evidence>
<evidence type="ECO:0000313" key="3">
    <source>
        <dbReference type="EMBL" id="KAF2256201.1"/>
    </source>
</evidence>
<sequence>MRFIGALVVAFTIPLLVHAQKKYYVDKSCSDRTEWKGAFDLAINNAKRASERLSSPSDTNFQAVVDRLFKKGATNDVIKGPLADIASWVEVEQKATTLETLKPADIRFFCDNDKLTSTANPESDSRWKKRNKPSSTRTYYDFKNHMFNDILNCRDNKNEAGWTNFDPASLPKLVPGTIHPMEGQNLNRVVITICDAVFKPQPGLPAPDAFPLTVNDDIRNKDWNRIHVDRFSLLIANTILHEMIHASTKGRIADLPDNEHAYLYHNCVQQKPEDAHLNAENYAYLGLFAMLADWGYSLPRLNVDDPNLSEEDKKRFRDFYEDQANQGYLRHYNDLTKRILKMMDMKVLKQMCQIRPHHINPPATEKNETFLYGGSVHLIPRTVVPHGALSVDLQLSGVFIDTRYYTSAAEPSSDNISSHTDSNTAAVNSEASSKTKSAAKAPDYTCPDEIDQFDIFVCKDCGGAVDPTPYLGHGEPNARCAGLEDEMWKDCRCCDIPERKIYPYHHRGLNIELALSKCPDKPEWAT</sequence>
<proteinExistence type="predicted"/>
<gene>
    <name evidence="3" type="ORF">BU26DRAFT_545590</name>
</gene>
<evidence type="ECO:0000313" key="4">
    <source>
        <dbReference type="Proteomes" id="UP000800094"/>
    </source>
</evidence>
<feature type="compositionally biased region" description="Low complexity" evidence="1">
    <location>
        <begin position="429"/>
        <end position="441"/>
    </location>
</feature>
<organism evidence="3 4">
    <name type="scientific">Trematosphaeria pertusa</name>
    <dbReference type="NCBI Taxonomy" id="390896"/>
    <lineage>
        <taxon>Eukaryota</taxon>
        <taxon>Fungi</taxon>
        <taxon>Dikarya</taxon>
        <taxon>Ascomycota</taxon>
        <taxon>Pezizomycotina</taxon>
        <taxon>Dothideomycetes</taxon>
        <taxon>Pleosporomycetidae</taxon>
        <taxon>Pleosporales</taxon>
        <taxon>Massarineae</taxon>
        <taxon>Trematosphaeriaceae</taxon>
        <taxon>Trematosphaeria</taxon>
    </lineage>
</organism>
<feature type="region of interest" description="Disordered" evidence="1">
    <location>
        <begin position="409"/>
        <end position="442"/>
    </location>
</feature>
<dbReference type="RefSeq" id="XP_033691205.1">
    <property type="nucleotide sequence ID" value="XM_033831793.1"/>
</dbReference>
<dbReference type="Proteomes" id="UP000800094">
    <property type="component" value="Unassembled WGS sequence"/>
</dbReference>
<name>A0A6A6J047_9PLEO</name>
<feature type="compositionally biased region" description="Polar residues" evidence="1">
    <location>
        <begin position="409"/>
        <end position="427"/>
    </location>
</feature>
<keyword evidence="4" id="KW-1185">Reference proteome</keyword>
<evidence type="ECO:0000256" key="1">
    <source>
        <dbReference type="SAM" id="MobiDB-lite"/>
    </source>
</evidence>
<keyword evidence="2" id="KW-0732">Signal</keyword>
<dbReference type="InterPro" id="IPR024079">
    <property type="entry name" value="MetalloPept_cat_dom_sf"/>
</dbReference>
<evidence type="ECO:0008006" key="5">
    <source>
        <dbReference type="Google" id="ProtNLM"/>
    </source>
</evidence>
<dbReference type="SUPFAM" id="SSF55486">
    <property type="entry name" value="Metalloproteases ('zincins'), catalytic domain"/>
    <property type="match status" value="1"/>
</dbReference>
<dbReference type="GO" id="GO:0008237">
    <property type="term" value="F:metallopeptidase activity"/>
    <property type="evidence" value="ECO:0007669"/>
    <property type="project" value="InterPro"/>
</dbReference>
<feature type="chain" id="PRO_5025434046" description="Lysine-specific metallo-endopeptidase domain-containing protein" evidence="2">
    <location>
        <begin position="20"/>
        <end position="526"/>
    </location>
</feature>